<evidence type="ECO:0008006" key="3">
    <source>
        <dbReference type="Google" id="ProtNLM"/>
    </source>
</evidence>
<sequence length="1082" mass="121620">MKFNSVIIWLILAVVVPIGFCHAQQTSSIPNIIPPSPSAQAFQRYGKYPVSHTTGVPDISIPIYEIESGELSLPITMKYHAAGFRPSDRDGILGLYWTLHTGGIISRDIRGIPDDYGPDGYLLTSKKYNTTDLLGMYKMDVYDYLFNIENRGQDSEYDIFSYSASGTSGTFSLIGTNSGGTRTATAILANEKKLEQIYCYLEGNTTIQAFDVTREDGIRYHYGKSLTDGANATERTGSFSGVTQSNTSWLLTEIISPDLTDTIRFTYNDHVYQTYTLPSYNTSVRTDFLLYNSCIPGYQPISFEQSTSSNPIFNYYYEKTIDKILFKNGFLKFNYSTANKLTSITIFNRQDQQIRAIDFTLSAYQSHPGYAYNKLDAVTLNSGEVYHFEYNNEPLAVGGDLSEDWWGFYNGSYYPSAMTPPMTMPFTGQNFGYSNVSRESNNHMKNLILNKIIYPTGGSTTFNFEMNQYRSVVDGLIKNAGGLRISSIENNNAAGNITREVYKYGQNEDGAGKVVIEPIFENLVSRVESYDWGSTSFLTCPNNTLIQYFSSHGLHTNITNYLAKQTNFSSSVHYKEVAKYQVNVLDIMENAGKTIYRYNDPLFTVTPSSVGSYEYFNSAGPTIAQPLMPAAEEGIYPAEYYSQLLETEYFKKQGNSYLPVRKEVNIYGSGEAMPDLTNLRLHHYSRHSRTYPSGSGSSYERDMVQDYPFLVTTPGFSIPHDPPIVYKAYTIYNKSIRLASKRVEEYEGGQTMVTTEDYSYATSHGLPILVVKTGSNGRIYNSSYDRPKDLVNSITNPEFKEAVDTMIRRNMIAQPLSHVESVIDMNMENRIQAHTDLKTTYKVWDASKRLVKPKEITKILMGDAPVEKVIFSGYDNEGNMLQVTKEHDLTTSYIWDYLEQFPIAKVTNSNQADIAYTSFEAYGTGNWSFPGAVLTVAGGVTGDRAYNIGTGSMSKSNLSSSTEYIVSYWSNTGPLTVTGNTGIPVTGPSYGGWSYFEHRAKNVSTVTISGSGQIDEVRLYPAKAQMTTFTYAPLVGVTSECDMNNRIIYYEYDANQRLRYVRDAQRNVLKVIDYQYDANYQQ</sequence>
<accession>A0A1N6GP15</accession>
<organism evidence="1 2">
    <name type="scientific">Chitinophaga niabensis</name>
    <dbReference type="NCBI Taxonomy" id="536979"/>
    <lineage>
        <taxon>Bacteria</taxon>
        <taxon>Pseudomonadati</taxon>
        <taxon>Bacteroidota</taxon>
        <taxon>Chitinophagia</taxon>
        <taxon>Chitinophagales</taxon>
        <taxon>Chitinophagaceae</taxon>
        <taxon>Chitinophaga</taxon>
    </lineage>
</organism>
<proteinExistence type="predicted"/>
<dbReference type="AlphaFoldDB" id="A0A1N6GP15"/>
<dbReference type="EMBL" id="FSRA01000001">
    <property type="protein sequence ID" value="SIO09215.1"/>
    <property type="molecule type" value="Genomic_DNA"/>
</dbReference>
<protein>
    <recommendedName>
        <fullName evidence="3">YD repeat-containing protein</fullName>
    </recommendedName>
</protein>
<dbReference type="RefSeq" id="WP_143197447.1">
    <property type="nucleotide sequence ID" value="NZ_FSRA01000001.1"/>
</dbReference>
<evidence type="ECO:0000313" key="2">
    <source>
        <dbReference type="Proteomes" id="UP000185003"/>
    </source>
</evidence>
<reference evidence="1 2" key="1">
    <citation type="submission" date="2016-11" db="EMBL/GenBank/DDBJ databases">
        <authorList>
            <person name="Jaros S."/>
            <person name="Januszkiewicz K."/>
            <person name="Wedrychowicz H."/>
        </authorList>
    </citation>
    <scope>NUCLEOTIDE SEQUENCE [LARGE SCALE GENOMIC DNA]</scope>
    <source>
        <strain evidence="1 2">DSM 24787</strain>
    </source>
</reference>
<dbReference type="OrthoDB" id="680656at2"/>
<name>A0A1N6GP15_9BACT</name>
<keyword evidence="2" id="KW-1185">Reference proteome</keyword>
<dbReference type="Proteomes" id="UP000185003">
    <property type="component" value="Unassembled WGS sequence"/>
</dbReference>
<gene>
    <name evidence="1" type="ORF">SAMN04488055_2883</name>
</gene>
<evidence type="ECO:0000313" key="1">
    <source>
        <dbReference type="EMBL" id="SIO09215.1"/>
    </source>
</evidence>
<dbReference type="STRING" id="536979.SAMN04488055_2883"/>